<dbReference type="EMBL" id="VHJK01000001">
    <property type="protein sequence ID" value="TRD11215.1"/>
    <property type="molecule type" value="Genomic_DNA"/>
</dbReference>
<gene>
    <name evidence="2" type="ORF">FGU71_04675</name>
</gene>
<reference evidence="2 3" key="1">
    <citation type="submission" date="2019-06" db="EMBL/GenBank/DDBJ databases">
        <title>Erythrobacter insulae sp. nov., isolated from a tidal flat.</title>
        <authorList>
            <person name="Yoon J.-H."/>
        </authorList>
    </citation>
    <scope>NUCLEOTIDE SEQUENCE [LARGE SCALE GENOMIC DNA]</scope>
    <source>
        <strain evidence="2 3">JBTF-M21</strain>
    </source>
</reference>
<name>A0A547PAQ3_9SPHN</name>
<evidence type="ECO:0000313" key="2">
    <source>
        <dbReference type="EMBL" id="TRD11215.1"/>
    </source>
</evidence>
<sequence length="71" mass="7829">MIDYIALSVGHGLLAFAFWHLFMRSGVDVDPLIGDIRDAEKANRQATSIAGRNAQRRTKTEGAKQSGVRSR</sequence>
<organism evidence="2 3">
    <name type="scientific">Erythrobacter insulae</name>
    <dbReference type="NCBI Taxonomy" id="2584124"/>
    <lineage>
        <taxon>Bacteria</taxon>
        <taxon>Pseudomonadati</taxon>
        <taxon>Pseudomonadota</taxon>
        <taxon>Alphaproteobacteria</taxon>
        <taxon>Sphingomonadales</taxon>
        <taxon>Erythrobacteraceae</taxon>
        <taxon>Erythrobacter/Porphyrobacter group</taxon>
        <taxon>Erythrobacter</taxon>
    </lineage>
</organism>
<protein>
    <submittedName>
        <fullName evidence="2">Uncharacterized protein</fullName>
    </submittedName>
</protein>
<proteinExistence type="predicted"/>
<dbReference type="RefSeq" id="WP_142787480.1">
    <property type="nucleotide sequence ID" value="NZ_VHJK01000001.1"/>
</dbReference>
<dbReference type="OrthoDB" id="7510921at2"/>
<accession>A0A547PAQ3</accession>
<feature type="region of interest" description="Disordered" evidence="1">
    <location>
        <begin position="44"/>
        <end position="71"/>
    </location>
</feature>
<dbReference type="Proteomes" id="UP000316343">
    <property type="component" value="Unassembled WGS sequence"/>
</dbReference>
<evidence type="ECO:0000256" key="1">
    <source>
        <dbReference type="SAM" id="MobiDB-lite"/>
    </source>
</evidence>
<dbReference type="AlphaFoldDB" id="A0A547PAQ3"/>
<keyword evidence="3" id="KW-1185">Reference proteome</keyword>
<comment type="caution">
    <text evidence="2">The sequence shown here is derived from an EMBL/GenBank/DDBJ whole genome shotgun (WGS) entry which is preliminary data.</text>
</comment>
<evidence type="ECO:0000313" key="3">
    <source>
        <dbReference type="Proteomes" id="UP000316343"/>
    </source>
</evidence>